<dbReference type="EMBL" id="CADEBC010000520">
    <property type="protein sequence ID" value="CAB3244082.1"/>
    <property type="molecule type" value="Genomic_DNA"/>
</dbReference>
<keyword evidence="2" id="KW-0813">Transport</keyword>
<dbReference type="Pfam" id="PF01813">
    <property type="entry name" value="ATP-synt_D"/>
    <property type="match status" value="1"/>
</dbReference>
<dbReference type="Proteomes" id="UP000494106">
    <property type="component" value="Unassembled WGS sequence"/>
</dbReference>
<dbReference type="Proteomes" id="UP000494256">
    <property type="component" value="Unassembled WGS sequence"/>
</dbReference>
<comment type="similarity">
    <text evidence="1">Belongs to the V-ATPase D subunit family.</text>
</comment>
<evidence type="ECO:0000313" key="6">
    <source>
        <dbReference type="EMBL" id="CAB3253796.1"/>
    </source>
</evidence>
<organism evidence="5 7">
    <name type="scientific">Arctia plantaginis</name>
    <name type="common">Wood tiger moth</name>
    <name type="synonym">Phalaena plantaginis</name>
    <dbReference type="NCBI Taxonomy" id="874455"/>
    <lineage>
        <taxon>Eukaryota</taxon>
        <taxon>Metazoa</taxon>
        <taxon>Ecdysozoa</taxon>
        <taxon>Arthropoda</taxon>
        <taxon>Hexapoda</taxon>
        <taxon>Insecta</taxon>
        <taxon>Pterygota</taxon>
        <taxon>Neoptera</taxon>
        <taxon>Endopterygota</taxon>
        <taxon>Lepidoptera</taxon>
        <taxon>Glossata</taxon>
        <taxon>Ditrysia</taxon>
        <taxon>Noctuoidea</taxon>
        <taxon>Erebidae</taxon>
        <taxon>Arctiinae</taxon>
        <taxon>Arctia</taxon>
    </lineage>
</organism>
<dbReference type="EMBL" id="CADEBD010000393">
    <property type="protein sequence ID" value="CAB3253796.1"/>
    <property type="molecule type" value="Genomic_DNA"/>
</dbReference>
<evidence type="ECO:0000256" key="1">
    <source>
        <dbReference type="ARBA" id="ARBA00005850"/>
    </source>
</evidence>
<proteinExistence type="inferred from homology"/>
<dbReference type="NCBIfam" id="TIGR00309">
    <property type="entry name" value="V_ATPase_subD"/>
    <property type="match status" value="1"/>
</dbReference>
<dbReference type="InterPro" id="IPR002699">
    <property type="entry name" value="V_ATPase_D"/>
</dbReference>
<sequence length="313" mass="34868">MHAENRYPVTASLFMLKEIKHRQEQVNRGYQLLKRKAEALRMRGRQAALELSSTQAMLGHTLREAYISLAAIKFTNGESNALVLENVGQAQVRVQRIPENISGVSTVALQALEDPGAGDALRYAGLGAGGHRTGEAKKAFREAVLILIKFASLRNTCILLDTSIRSTLRKVNGIEKVIMPKLRNTENYILTEMDEREREEFHRLKMVKAKKIRNQVRSIVRQDDSNVGGGESTGMYHFNMVGVAMVGQMGHLFPPMSLAKLALESTTLSVSFSTVEYFRSILACKSSLSMSSESGDLKPICLPHNWDDDDLLF</sequence>
<dbReference type="OrthoDB" id="7676488at2759"/>
<evidence type="ECO:0000256" key="4">
    <source>
        <dbReference type="ARBA" id="ARBA00045737"/>
    </source>
</evidence>
<evidence type="ECO:0000313" key="8">
    <source>
        <dbReference type="Proteomes" id="UP000494256"/>
    </source>
</evidence>
<accession>A0A8S1AC67</accession>
<keyword evidence="7" id="KW-1185">Reference proteome</keyword>
<gene>
    <name evidence="6" type="ORF">APLA_LOCUS14434</name>
    <name evidence="5" type="ORF">APLA_LOCUS9760</name>
</gene>
<dbReference type="Gene3D" id="1.10.287.3240">
    <property type="match status" value="1"/>
</dbReference>
<name>A0A8S1AC67_ARCPL</name>
<evidence type="ECO:0000313" key="7">
    <source>
        <dbReference type="Proteomes" id="UP000494106"/>
    </source>
</evidence>
<keyword evidence="3" id="KW-0406">Ion transport</keyword>
<reference evidence="7 8" key="1">
    <citation type="submission" date="2020-04" db="EMBL/GenBank/DDBJ databases">
        <authorList>
            <person name="Wallbank WR R."/>
            <person name="Pardo Diaz C."/>
            <person name="Kozak K."/>
            <person name="Martin S."/>
            <person name="Jiggins C."/>
            <person name="Moest M."/>
            <person name="Warren A I."/>
            <person name="Byers J.R.P. K."/>
            <person name="Montejo-Kovacevich G."/>
            <person name="Yen C E."/>
        </authorList>
    </citation>
    <scope>NUCLEOTIDE SEQUENCE [LARGE SCALE GENOMIC DNA]</scope>
</reference>
<comment type="caution">
    <text evidence="5">The sequence shown here is derived from an EMBL/GenBank/DDBJ whole genome shotgun (WGS) entry which is preliminary data.</text>
</comment>
<evidence type="ECO:0000256" key="2">
    <source>
        <dbReference type="ARBA" id="ARBA00022448"/>
    </source>
</evidence>
<evidence type="ECO:0000256" key="3">
    <source>
        <dbReference type="ARBA" id="ARBA00023065"/>
    </source>
</evidence>
<evidence type="ECO:0008006" key="9">
    <source>
        <dbReference type="Google" id="ProtNLM"/>
    </source>
</evidence>
<protein>
    <recommendedName>
        <fullName evidence="9">Vacuolar ATP synthase subunit D</fullName>
    </recommendedName>
</protein>
<evidence type="ECO:0000313" key="5">
    <source>
        <dbReference type="EMBL" id="CAB3244082.1"/>
    </source>
</evidence>
<dbReference type="GO" id="GO:0046961">
    <property type="term" value="F:proton-transporting ATPase activity, rotational mechanism"/>
    <property type="evidence" value="ECO:0007669"/>
    <property type="project" value="InterPro"/>
</dbReference>
<comment type="function">
    <text evidence="4">Subunit of the V1 complex of vacuolar(H+)-ATPase (V-ATPase), a multisubunit enzyme composed of a peripheral complex (V1) that hydrolyzes ATP and a membrane integral complex (V0) that translocates protons. V-ATPase is responsible for acidifying and maintaining the pH of intracellular compartments and in some cell types, is targeted to the plasma membrane, where it is responsible for acidifying the extracellular environment.</text>
</comment>
<dbReference type="PANTHER" id="PTHR11671">
    <property type="entry name" value="V-TYPE ATP SYNTHASE SUBUNIT D"/>
    <property type="match status" value="1"/>
</dbReference>
<dbReference type="AlphaFoldDB" id="A0A8S1AC67"/>